<dbReference type="EMBL" id="CP034159">
    <property type="protein sequence ID" value="AZI33539.1"/>
    <property type="molecule type" value="Genomic_DNA"/>
</dbReference>
<dbReference type="KEGG" id="ccas:EIB73_10245"/>
<keyword evidence="1" id="KW-0472">Membrane</keyword>
<feature type="transmembrane region" description="Helical" evidence="1">
    <location>
        <begin position="38"/>
        <end position="55"/>
    </location>
</feature>
<protein>
    <submittedName>
        <fullName evidence="2">Uncharacterized protein</fullName>
    </submittedName>
</protein>
<feature type="transmembrane region" description="Helical" evidence="1">
    <location>
        <begin position="189"/>
        <end position="210"/>
    </location>
</feature>
<keyword evidence="3" id="KW-1185">Reference proteome</keyword>
<accession>A0A3G8XKA8</accession>
<organism evidence="2 3">
    <name type="scientific">Kaistella carnis</name>
    <dbReference type="NCBI Taxonomy" id="1241979"/>
    <lineage>
        <taxon>Bacteria</taxon>
        <taxon>Pseudomonadati</taxon>
        <taxon>Bacteroidota</taxon>
        <taxon>Flavobacteriia</taxon>
        <taxon>Flavobacteriales</taxon>
        <taxon>Weeksellaceae</taxon>
        <taxon>Chryseobacterium group</taxon>
        <taxon>Kaistella</taxon>
    </lineage>
</organism>
<feature type="transmembrane region" description="Helical" evidence="1">
    <location>
        <begin position="61"/>
        <end position="80"/>
    </location>
</feature>
<proteinExistence type="predicted"/>
<dbReference type="OrthoDB" id="1249618at2"/>
<dbReference type="RefSeq" id="WP_125025098.1">
    <property type="nucleotide sequence ID" value="NZ_CP034159.1"/>
</dbReference>
<feature type="transmembrane region" description="Helical" evidence="1">
    <location>
        <begin position="12"/>
        <end position="31"/>
    </location>
</feature>
<keyword evidence="1" id="KW-1133">Transmembrane helix</keyword>
<dbReference type="AlphaFoldDB" id="A0A3G8XKA8"/>
<feature type="transmembrane region" description="Helical" evidence="1">
    <location>
        <begin position="216"/>
        <end position="237"/>
    </location>
</feature>
<evidence type="ECO:0000313" key="3">
    <source>
        <dbReference type="Proteomes" id="UP000270185"/>
    </source>
</evidence>
<evidence type="ECO:0000313" key="2">
    <source>
        <dbReference type="EMBL" id="AZI33539.1"/>
    </source>
</evidence>
<keyword evidence="1" id="KW-0812">Transmembrane</keyword>
<dbReference type="Proteomes" id="UP000270185">
    <property type="component" value="Chromosome"/>
</dbReference>
<sequence length="239" mass="27565">MFIVLGIGGIVLNWKTGICSIATILLIYLVQRRIALKFYLLAILLIILISASTYFFDVDFIETLLTTVFLSSLFFVKSLLQKQKDRDPFEIFYLDEKSLTCLAIKQHEYKGYVLDPKSYLKKYPTKNINSFTIKGKNLLLSVGDEIVRPKELTAENIKEIALFVETNLPHLLNNENGYNKNVESENKLYLFRILIFSPVLILSFCIFYFADNGKNQSLTLLLISLMIILPIIIYKVIKR</sequence>
<gene>
    <name evidence="2" type="ORF">EIB73_10245</name>
</gene>
<reference evidence="3" key="1">
    <citation type="submission" date="2018-11" db="EMBL/GenBank/DDBJ databases">
        <title>Proposal to divide the Flavobacteriaceae and reorganize its genera based on Amino Acid Identity values calculated from whole genome sequences.</title>
        <authorList>
            <person name="Nicholson A.C."/>
            <person name="Gulvik C.A."/>
            <person name="Whitney A.M."/>
            <person name="Humrighouse B.W."/>
            <person name="Bell M."/>
            <person name="Holmes B."/>
            <person name="Steigerwalt A.G."/>
            <person name="Villarma A."/>
            <person name="Sheth M."/>
            <person name="Batra D."/>
            <person name="Pryor J."/>
            <person name="Bernardet J.-F."/>
            <person name="Hugo C."/>
            <person name="Kampfer P."/>
            <person name="Newman J.D."/>
            <person name="McQuiston J.R."/>
        </authorList>
    </citation>
    <scope>NUCLEOTIDE SEQUENCE [LARGE SCALE GENOMIC DNA]</scope>
    <source>
        <strain evidence="3">G0081</strain>
    </source>
</reference>
<evidence type="ECO:0000256" key="1">
    <source>
        <dbReference type="SAM" id="Phobius"/>
    </source>
</evidence>
<name>A0A3G8XKA8_9FLAO</name>